<proteinExistence type="predicted"/>
<name>A0A8H3DZJ3_9AGAM</name>
<evidence type="ECO:0000313" key="1">
    <source>
        <dbReference type="EMBL" id="CAE7123701.1"/>
    </source>
</evidence>
<accession>A0A8H3DZJ3</accession>
<reference evidence="1" key="1">
    <citation type="submission" date="2021-01" db="EMBL/GenBank/DDBJ databases">
        <authorList>
            <person name="Kaushik A."/>
        </authorList>
    </citation>
    <scope>NUCLEOTIDE SEQUENCE</scope>
    <source>
        <strain evidence="1">AG5</strain>
    </source>
</reference>
<evidence type="ECO:0000313" key="2">
    <source>
        <dbReference type="Proteomes" id="UP000663827"/>
    </source>
</evidence>
<organism evidence="1 2">
    <name type="scientific">Rhizoctonia solani</name>
    <dbReference type="NCBI Taxonomy" id="456999"/>
    <lineage>
        <taxon>Eukaryota</taxon>
        <taxon>Fungi</taxon>
        <taxon>Dikarya</taxon>
        <taxon>Basidiomycota</taxon>
        <taxon>Agaricomycotina</taxon>
        <taxon>Agaricomycetes</taxon>
        <taxon>Cantharellales</taxon>
        <taxon>Ceratobasidiaceae</taxon>
        <taxon>Rhizoctonia</taxon>
    </lineage>
</organism>
<dbReference type="EMBL" id="CAJNJQ010001158">
    <property type="protein sequence ID" value="CAE7123701.1"/>
    <property type="molecule type" value="Genomic_DNA"/>
</dbReference>
<protein>
    <recommendedName>
        <fullName evidence="3">MYND-type domain-containing protein</fullName>
    </recommendedName>
</protein>
<evidence type="ECO:0008006" key="3">
    <source>
        <dbReference type="Google" id="ProtNLM"/>
    </source>
</evidence>
<dbReference type="AlphaFoldDB" id="A0A8H3DZJ3"/>
<sequence length="495" mass="56659">MLKSVLQLCRFPTEFENFALPSLATGSIVLMSSIQPTPFSYEYGYLCFRILVFSLNACLIKHGRNLSFTIRRMSDAPSGTHLDLFWLGTGDLILGELSPIEINIEKPRRLTDILEPGRGQLPILKRSSLGTLLELLHKDQKNFLVAVMSADSLHLSGLMFVLFKYLEIEQKTRQQANYTQKLFLPFSRIFRRYRLVFPETYHETTLLRLIYNTLPAMSDLQDKTTVDAEDSRNVIQAYNRSLKTYQTINCKDAIHYMGFVAPLFVPGCEELIPSTLESTFLMLWTIGSKADPDMLATITQGYGVCFWQLFDRFLRPSRSSLEPWRFGLVNAMIKCDIVGLIFRVAFRFSETQTISTERATEARIKDFFDTMLSFWGKAVDYTPEEYFEQQMMASGVIDNWLRFFAESNERLDPDSSSAVDIILIPFSMLFSNVMVTILGTKWRTMKFDHQVTGICDYPRCPHPTNASTRCSKCINSTYCSPRCLAKYVNSGFGGI</sequence>
<comment type="caution">
    <text evidence="1">The sequence shown here is derived from an EMBL/GenBank/DDBJ whole genome shotgun (WGS) entry which is preliminary data.</text>
</comment>
<gene>
    <name evidence="1" type="ORF">RDB_LOCUS57982</name>
</gene>
<dbReference type="Proteomes" id="UP000663827">
    <property type="component" value="Unassembled WGS sequence"/>
</dbReference>